<evidence type="ECO:0000313" key="2">
    <source>
        <dbReference type="EMBL" id="RMX68292.1"/>
    </source>
</evidence>
<dbReference type="EMBL" id="QLLG01000082">
    <property type="protein sequence ID" value="RMX68292.1"/>
    <property type="molecule type" value="Genomic_DNA"/>
</dbReference>
<accession>A0A3M6VPR9</accession>
<keyword evidence="4" id="KW-1185">Reference proteome</keyword>
<protein>
    <recommendedName>
        <fullName evidence="6">BZIP domain-containing protein</fullName>
    </recommendedName>
</protein>
<reference evidence="4 5" key="1">
    <citation type="submission" date="2018-06" db="EMBL/GenBank/DDBJ databases">
        <title>Comparative genomics of downy mildews reveals potential adaptations to biotrophy.</title>
        <authorList>
            <person name="Fletcher K."/>
            <person name="Klosterman S.J."/>
            <person name="Derevnina L."/>
            <person name="Martin F."/>
            <person name="Koike S."/>
            <person name="Reyes Chin-Wo S."/>
            <person name="Mou B."/>
            <person name="Michelmore R."/>
        </authorList>
    </citation>
    <scope>NUCLEOTIDE SEQUENCE [LARGE SCALE GENOMIC DNA]</scope>
    <source>
        <strain evidence="3 5">R13</strain>
        <strain evidence="2 4">R14</strain>
    </source>
</reference>
<organism evidence="2 4">
    <name type="scientific">Peronospora effusa</name>
    <dbReference type="NCBI Taxonomy" id="542832"/>
    <lineage>
        <taxon>Eukaryota</taxon>
        <taxon>Sar</taxon>
        <taxon>Stramenopiles</taxon>
        <taxon>Oomycota</taxon>
        <taxon>Peronosporomycetes</taxon>
        <taxon>Peronosporales</taxon>
        <taxon>Peronosporaceae</taxon>
        <taxon>Peronospora</taxon>
    </lineage>
</organism>
<comment type="caution">
    <text evidence="2">The sequence shown here is derived from an EMBL/GenBank/DDBJ whole genome shotgun (WGS) entry which is preliminary data.</text>
</comment>
<sequence>MDDLVLDELVDFFQTSDEFALSTAVTCDDLHQDEFYPDVESLLDPFMPTLLPLEPIPVDNAVTPVMPASANSERLTVQQQQRRSKDAARRSEYRKRQKEEKESLRKEIDELSAKLDKLQDSTDAGRASPSTDGALLNYLWKSIASRQKNHLETAEKEQQQLRAAISSRTTLIENMCGLLKKRRHDGSVANDEFGDTPRLKKRMLLTPTDSSLFDTFIQELHTVYLQTDEVISACNSSMTKKFPVITRFKDKETEYYQEIDRQTLPFEYKQICQSLWRWAQLKHRQEDREIYETMEDPGNIIAMKFRITSRRMGETVSLLQRTAARRFQEVNRVVVVWKVFSEGEGLFQGMHSDETGWCVVRPSTDSSMRGTILETCIRRVPMHFSSLMTYTPVINEFTDLVFATGDEENKSVLKALETMSLDAEGC</sequence>
<dbReference type="EMBL" id="QKXF01000116">
    <property type="protein sequence ID" value="RQM16472.1"/>
    <property type="molecule type" value="Genomic_DNA"/>
</dbReference>
<evidence type="ECO:0008006" key="6">
    <source>
        <dbReference type="Google" id="ProtNLM"/>
    </source>
</evidence>
<feature type="region of interest" description="Disordered" evidence="1">
    <location>
        <begin position="69"/>
        <end position="105"/>
    </location>
</feature>
<evidence type="ECO:0000256" key="1">
    <source>
        <dbReference type="SAM" id="MobiDB-lite"/>
    </source>
</evidence>
<evidence type="ECO:0000313" key="3">
    <source>
        <dbReference type="EMBL" id="RQM16472.1"/>
    </source>
</evidence>
<dbReference type="VEuPathDB" id="FungiDB:DD237_004660"/>
<gene>
    <name evidence="3" type="ORF">DD237_004660</name>
    <name evidence="2" type="ORF">DD238_006797</name>
</gene>
<dbReference type="Proteomes" id="UP000286097">
    <property type="component" value="Unassembled WGS sequence"/>
</dbReference>
<dbReference type="Proteomes" id="UP000282087">
    <property type="component" value="Unassembled WGS sequence"/>
</dbReference>
<name>A0A3M6VPR9_9STRA</name>
<feature type="compositionally biased region" description="Polar residues" evidence="1">
    <location>
        <begin position="69"/>
        <end position="81"/>
    </location>
</feature>
<evidence type="ECO:0000313" key="5">
    <source>
        <dbReference type="Proteomes" id="UP000286097"/>
    </source>
</evidence>
<proteinExistence type="predicted"/>
<evidence type="ECO:0000313" key="4">
    <source>
        <dbReference type="Proteomes" id="UP000282087"/>
    </source>
</evidence>
<dbReference type="AlphaFoldDB" id="A0A3M6VPR9"/>
<dbReference type="CDD" id="cd14686">
    <property type="entry name" value="bZIP"/>
    <property type="match status" value="1"/>
</dbReference>